<name>A0A7N0SY69_KALFE</name>
<sequence>MGDRQNKNLIGKTGVICMVMLCCICGVEGARLLEAERQQWVEQKVQILAIVQRLQRGPVPPSGRSPCTYIPGQSRGGRCTLGQRTYAVHHHNLSPPPPPPPPPHSDSNASQ</sequence>
<dbReference type="PANTHER" id="PTHR33592:SF3">
    <property type="entry name" value="TRANSMEMBRANE PROTEIN"/>
    <property type="match status" value="1"/>
</dbReference>
<evidence type="ECO:0000313" key="2">
    <source>
        <dbReference type="EnsemblPlants" id="Kaladp0012s0015.1.v1.1.CDS.1"/>
    </source>
</evidence>
<accession>A0A7N0SY69</accession>
<feature type="region of interest" description="Disordered" evidence="1">
    <location>
        <begin position="85"/>
        <end position="111"/>
    </location>
</feature>
<dbReference type="EnsemblPlants" id="Kaladp0012s0015.1.v1.1">
    <property type="protein sequence ID" value="Kaladp0012s0015.1.v1.1.CDS.1"/>
    <property type="gene ID" value="Kaladp0012s0015.v1.1"/>
</dbReference>
<feature type="compositionally biased region" description="Pro residues" evidence="1">
    <location>
        <begin position="94"/>
        <end position="104"/>
    </location>
</feature>
<dbReference type="Proteomes" id="UP000594263">
    <property type="component" value="Unplaced"/>
</dbReference>
<organism evidence="2 3">
    <name type="scientific">Kalanchoe fedtschenkoi</name>
    <name type="common">Lavender scallops</name>
    <name type="synonym">South American air plant</name>
    <dbReference type="NCBI Taxonomy" id="63787"/>
    <lineage>
        <taxon>Eukaryota</taxon>
        <taxon>Viridiplantae</taxon>
        <taxon>Streptophyta</taxon>
        <taxon>Embryophyta</taxon>
        <taxon>Tracheophyta</taxon>
        <taxon>Spermatophyta</taxon>
        <taxon>Magnoliopsida</taxon>
        <taxon>eudicotyledons</taxon>
        <taxon>Gunneridae</taxon>
        <taxon>Pentapetalae</taxon>
        <taxon>Saxifragales</taxon>
        <taxon>Crassulaceae</taxon>
        <taxon>Kalanchoe</taxon>
    </lineage>
</organism>
<keyword evidence="3" id="KW-1185">Reference proteome</keyword>
<protein>
    <submittedName>
        <fullName evidence="2">Uncharacterized protein</fullName>
    </submittedName>
</protein>
<reference evidence="2" key="1">
    <citation type="submission" date="2021-01" db="UniProtKB">
        <authorList>
            <consortium name="EnsemblPlants"/>
        </authorList>
    </citation>
    <scope>IDENTIFICATION</scope>
</reference>
<evidence type="ECO:0000313" key="3">
    <source>
        <dbReference type="Proteomes" id="UP000594263"/>
    </source>
</evidence>
<dbReference type="Gramene" id="Kaladp0012s0015.1.v1.1">
    <property type="protein sequence ID" value="Kaladp0012s0015.1.v1.1.CDS.1"/>
    <property type="gene ID" value="Kaladp0012s0015.v1.1"/>
</dbReference>
<dbReference type="AlphaFoldDB" id="A0A7N0SY69"/>
<evidence type="ECO:0000256" key="1">
    <source>
        <dbReference type="SAM" id="MobiDB-lite"/>
    </source>
</evidence>
<dbReference type="PANTHER" id="PTHR33592">
    <property type="entry name" value="TRANSMEMBRANE PROTEIN"/>
    <property type="match status" value="1"/>
</dbReference>
<proteinExistence type="predicted"/>